<feature type="compositionally biased region" description="Basic residues" evidence="1">
    <location>
        <begin position="422"/>
        <end position="431"/>
    </location>
</feature>
<dbReference type="AlphaFoldDB" id="A0A0C9UT74"/>
<organism evidence="2 3">
    <name type="scientific">Sphaerobolus stellatus (strain SS14)</name>
    <dbReference type="NCBI Taxonomy" id="990650"/>
    <lineage>
        <taxon>Eukaryota</taxon>
        <taxon>Fungi</taxon>
        <taxon>Dikarya</taxon>
        <taxon>Basidiomycota</taxon>
        <taxon>Agaricomycotina</taxon>
        <taxon>Agaricomycetes</taxon>
        <taxon>Phallomycetidae</taxon>
        <taxon>Geastrales</taxon>
        <taxon>Sphaerobolaceae</taxon>
        <taxon>Sphaerobolus</taxon>
    </lineage>
</organism>
<keyword evidence="3" id="KW-1185">Reference proteome</keyword>
<feature type="region of interest" description="Disordered" evidence="1">
    <location>
        <begin position="409"/>
        <end position="431"/>
    </location>
</feature>
<dbReference type="EMBL" id="KN837163">
    <property type="protein sequence ID" value="KIJ38079.1"/>
    <property type="molecule type" value="Genomic_DNA"/>
</dbReference>
<accession>A0A0C9UT74</accession>
<evidence type="ECO:0000313" key="3">
    <source>
        <dbReference type="Proteomes" id="UP000054279"/>
    </source>
</evidence>
<evidence type="ECO:0000313" key="2">
    <source>
        <dbReference type="EMBL" id="KIJ38079.1"/>
    </source>
</evidence>
<sequence length="576" mass="65322">MIHNGITIQQFMDIYTTTWSVPNTIPSVFSLEVLSVTLQGVAQFLPEGSTALHAIIDFNVKQAACDEILSLSVLQKILVMVSKAQSYRGIAIQSIINLDRNGEDPPSHILFGNLGLRRAQTWVFQECQRLCAARSTWLAVEAFEACCKLAGTPSDEISQVIFTSVWGLITLPSDVSVTGNTLLVGMYLFKAVMEGSPLPRELHPAVIELLRGWFQEVTHMNSQQFPDVELRHPRPSMNPVVDIDMIATEVVKTMFGSATMAQDSEINVARNNYNTSATQIDPRTTKFISQLFSETLKNLLDREGSLIVDSLATPHQVQYFKEGKSFGPTISDFKIDWMGEMKKGWNLRAARVFSKHLMDTVVPSYLSTSFPEKLLHIDALTGKFQRLLPRILRTKMLEEIRREENDKMEVDVDVKSDDSRKQQKRRHDRKNKLYRSRCEKIMANMECPNAFWNIVFELGPDGMSSDESEEEEAGARPTRSRRKFMFWRNAALDPILAYIDLLSKEGPHGTFASSTRGSPERIRLREMFKNSRSPVKRGLPLNLYSRTWLQNSQTIPLLEARPPIVLPVFPGQTEHI</sequence>
<feature type="compositionally biased region" description="Basic and acidic residues" evidence="1">
    <location>
        <begin position="409"/>
        <end position="421"/>
    </location>
</feature>
<proteinExistence type="predicted"/>
<name>A0A0C9UT74_SPHS4</name>
<gene>
    <name evidence="2" type="ORF">M422DRAFT_50132</name>
</gene>
<dbReference type="HOGENOM" id="CLU_040207_0_0_1"/>
<reference evidence="2 3" key="1">
    <citation type="submission" date="2014-06" db="EMBL/GenBank/DDBJ databases">
        <title>Evolutionary Origins and Diversification of the Mycorrhizal Mutualists.</title>
        <authorList>
            <consortium name="DOE Joint Genome Institute"/>
            <consortium name="Mycorrhizal Genomics Consortium"/>
            <person name="Kohler A."/>
            <person name="Kuo A."/>
            <person name="Nagy L.G."/>
            <person name="Floudas D."/>
            <person name="Copeland A."/>
            <person name="Barry K.W."/>
            <person name="Cichocki N."/>
            <person name="Veneault-Fourrey C."/>
            <person name="LaButti K."/>
            <person name="Lindquist E.A."/>
            <person name="Lipzen A."/>
            <person name="Lundell T."/>
            <person name="Morin E."/>
            <person name="Murat C."/>
            <person name="Riley R."/>
            <person name="Ohm R."/>
            <person name="Sun H."/>
            <person name="Tunlid A."/>
            <person name="Henrissat B."/>
            <person name="Grigoriev I.V."/>
            <person name="Hibbett D.S."/>
            <person name="Martin F."/>
        </authorList>
    </citation>
    <scope>NUCLEOTIDE SEQUENCE [LARGE SCALE GENOMIC DNA]</scope>
    <source>
        <strain evidence="2 3">SS14</strain>
    </source>
</reference>
<protein>
    <submittedName>
        <fullName evidence="2">Uncharacterized protein</fullName>
    </submittedName>
</protein>
<evidence type="ECO:0000256" key="1">
    <source>
        <dbReference type="SAM" id="MobiDB-lite"/>
    </source>
</evidence>
<dbReference type="Proteomes" id="UP000054279">
    <property type="component" value="Unassembled WGS sequence"/>
</dbReference>